<evidence type="ECO:0000313" key="3">
    <source>
        <dbReference type="Proteomes" id="UP000324222"/>
    </source>
</evidence>
<reference evidence="2 3" key="1">
    <citation type="submission" date="2019-05" db="EMBL/GenBank/DDBJ databases">
        <title>Another draft genome of Portunus trituberculatus and its Hox gene families provides insights of decapod evolution.</title>
        <authorList>
            <person name="Jeong J.-H."/>
            <person name="Song I."/>
            <person name="Kim S."/>
            <person name="Choi T."/>
            <person name="Kim D."/>
            <person name="Ryu S."/>
            <person name="Kim W."/>
        </authorList>
    </citation>
    <scope>NUCLEOTIDE SEQUENCE [LARGE SCALE GENOMIC DNA]</scope>
    <source>
        <tissue evidence="2">Muscle</tissue>
    </source>
</reference>
<comment type="caution">
    <text evidence="2">The sequence shown here is derived from an EMBL/GenBank/DDBJ whole genome shotgun (WGS) entry which is preliminary data.</text>
</comment>
<accession>A0A5B7K253</accession>
<name>A0A5B7K253_PORTR</name>
<sequence>MKNLDKIKQRYCQETRATEHTHLRPHHPQEDEEGRVSLGRGILVMRQEFEVKDGRTSRMMC</sequence>
<evidence type="ECO:0000313" key="2">
    <source>
        <dbReference type="EMBL" id="MPC98694.1"/>
    </source>
</evidence>
<dbReference type="Proteomes" id="UP000324222">
    <property type="component" value="Unassembled WGS sequence"/>
</dbReference>
<dbReference type="EMBL" id="VSRR010115188">
    <property type="protein sequence ID" value="MPC98694.1"/>
    <property type="molecule type" value="Genomic_DNA"/>
</dbReference>
<proteinExistence type="predicted"/>
<protein>
    <submittedName>
        <fullName evidence="2">Uncharacterized protein</fullName>
    </submittedName>
</protein>
<dbReference type="AlphaFoldDB" id="A0A5B7K253"/>
<evidence type="ECO:0000256" key="1">
    <source>
        <dbReference type="SAM" id="MobiDB-lite"/>
    </source>
</evidence>
<gene>
    <name evidence="2" type="ORF">E2C01_094074</name>
</gene>
<keyword evidence="3" id="KW-1185">Reference proteome</keyword>
<organism evidence="2 3">
    <name type="scientific">Portunus trituberculatus</name>
    <name type="common">Swimming crab</name>
    <name type="synonym">Neptunus trituberculatus</name>
    <dbReference type="NCBI Taxonomy" id="210409"/>
    <lineage>
        <taxon>Eukaryota</taxon>
        <taxon>Metazoa</taxon>
        <taxon>Ecdysozoa</taxon>
        <taxon>Arthropoda</taxon>
        <taxon>Crustacea</taxon>
        <taxon>Multicrustacea</taxon>
        <taxon>Malacostraca</taxon>
        <taxon>Eumalacostraca</taxon>
        <taxon>Eucarida</taxon>
        <taxon>Decapoda</taxon>
        <taxon>Pleocyemata</taxon>
        <taxon>Brachyura</taxon>
        <taxon>Eubrachyura</taxon>
        <taxon>Portunoidea</taxon>
        <taxon>Portunidae</taxon>
        <taxon>Portuninae</taxon>
        <taxon>Portunus</taxon>
    </lineage>
</organism>
<feature type="region of interest" description="Disordered" evidence="1">
    <location>
        <begin position="15"/>
        <end position="35"/>
    </location>
</feature>